<dbReference type="InterPro" id="IPR012379">
    <property type="entry name" value="LytTR_MHYE"/>
</dbReference>
<gene>
    <name evidence="4" type="ORF">SAMN04488051_103368</name>
</gene>
<feature type="transmembrane region" description="Helical" evidence="2">
    <location>
        <begin position="61"/>
        <end position="78"/>
    </location>
</feature>
<feature type="transmembrane region" description="Helical" evidence="2">
    <location>
        <begin position="99"/>
        <end position="122"/>
    </location>
</feature>
<dbReference type="PANTHER" id="PTHR37299">
    <property type="entry name" value="TRANSCRIPTIONAL REGULATOR-RELATED"/>
    <property type="match status" value="1"/>
</dbReference>
<dbReference type="Proteomes" id="UP000198773">
    <property type="component" value="Unassembled WGS sequence"/>
</dbReference>
<evidence type="ECO:0000313" key="4">
    <source>
        <dbReference type="EMBL" id="SEA47674.1"/>
    </source>
</evidence>
<dbReference type="RefSeq" id="WP_091341704.1">
    <property type="nucleotide sequence ID" value="NZ_FNRM01000003.1"/>
</dbReference>
<dbReference type="PIRSF" id="PIRSF031767">
    <property type="entry name" value="MHYE_LytTR"/>
    <property type="match status" value="1"/>
</dbReference>
<accession>A0A1H4BI04</accession>
<evidence type="ECO:0000256" key="2">
    <source>
        <dbReference type="SAM" id="Phobius"/>
    </source>
</evidence>
<feature type="transmembrane region" description="Helical" evidence="2">
    <location>
        <begin position="142"/>
        <end position="159"/>
    </location>
</feature>
<proteinExistence type="predicted"/>
<dbReference type="PROSITE" id="PS50930">
    <property type="entry name" value="HTH_LYTTR"/>
    <property type="match status" value="1"/>
</dbReference>
<feature type="transmembrane region" description="Helical" evidence="2">
    <location>
        <begin position="21"/>
        <end position="41"/>
    </location>
</feature>
<evidence type="ECO:0000256" key="1">
    <source>
        <dbReference type="ARBA" id="ARBA00023012"/>
    </source>
</evidence>
<keyword evidence="1" id="KW-0902">Two-component regulatory system</keyword>
<dbReference type="SMART" id="SM00850">
    <property type="entry name" value="LytTR"/>
    <property type="match status" value="1"/>
</dbReference>
<dbReference type="InterPro" id="IPR007492">
    <property type="entry name" value="LytTR_DNA-bd_dom"/>
</dbReference>
<dbReference type="Gene3D" id="2.40.50.1020">
    <property type="entry name" value="LytTr DNA-binding domain"/>
    <property type="match status" value="1"/>
</dbReference>
<feature type="domain" description="HTH LytTR-type" evidence="3">
    <location>
        <begin position="196"/>
        <end position="300"/>
    </location>
</feature>
<dbReference type="STRING" id="152573.SAMN04488051_103368"/>
<dbReference type="EMBL" id="FNRM01000003">
    <property type="protein sequence ID" value="SEA47674.1"/>
    <property type="molecule type" value="Genomic_DNA"/>
</dbReference>
<reference evidence="4 5" key="1">
    <citation type="submission" date="2016-10" db="EMBL/GenBank/DDBJ databases">
        <authorList>
            <person name="de Groot N.N."/>
        </authorList>
    </citation>
    <scope>NUCLEOTIDE SEQUENCE [LARGE SCALE GENOMIC DNA]</scope>
    <source>
        <strain evidence="4 5">CGMCC 1.3430</strain>
    </source>
</reference>
<dbReference type="InterPro" id="IPR046947">
    <property type="entry name" value="LytR-like"/>
</dbReference>
<dbReference type="OrthoDB" id="9781059at2"/>
<dbReference type="Pfam" id="PF04397">
    <property type="entry name" value="LytTR"/>
    <property type="match status" value="1"/>
</dbReference>
<sequence length="301" mass="34526">MTSGKHSFIQCIQRYPALTGYLLFSLFLAINAAVNVSSIWTEHQRDPASDLLLWQPILWEYSSTVSTLLCSPLLFWWFKHHPLQFQAPVRQLWQHFAASVLFSLSHIGLMVLLRHWIYGWMGSSYQFGPLSRELLYEYRKDVWAYVVFLCGYQLARFVYSRLQGEAYQLDTEDAGEASSKENIESIDGASKVPGYFLVKKLDKEYLIRVEDIAWLEANGNYVNLHSQGRIYPLRSTLAATLENLHQAGFCRVHRSLAVNLSYIDSISYQSSGDGSILLKTGQQLNLSRRYKEQFKAAITAS</sequence>
<dbReference type="GO" id="GO:0003677">
    <property type="term" value="F:DNA binding"/>
    <property type="evidence" value="ECO:0007669"/>
    <property type="project" value="InterPro"/>
</dbReference>
<keyword evidence="5" id="KW-1185">Reference proteome</keyword>
<keyword evidence="2" id="KW-0812">Transmembrane</keyword>
<dbReference type="GO" id="GO:0000156">
    <property type="term" value="F:phosphorelay response regulator activity"/>
    <property type="evidence" value="ECO:0007669"/>
    <property type="project" value="InterPro"/>
</dbReference>
<name>A0A1H4BI04_ALKAM</name>
<organism evidence="4 5">
    <name type="scientific">Alkalimonas amylolytica</name>
    <dbReference type="NCBI Taxonomy" id="152573"/>
    <lineage>
        <taxon>Bacteria</taxon>
        <taxon>Pseudomonadati</taxon>
        <taxon>Pseudomonadota</taxon>
        <taxon>Gammaproteobacteria</taxon>
        <taxon>Alkalimonas</taxon>
    </lineage>
</organism>
<dbReference type="PANTHER" id="PTHR37299:SF1">
    <property type="entry name" value="STAGE 0 SPORULATION PROTEIN A HOMOLOG"/>
    <property type="match status" value="1"/>
</dbReference>
<keyword evidence="2" id="KW-0472">Membrane</keyword>
<keyword evidence="2" id="KW-1133">Transmembrane helix</keyword>
<dbReference type="AlphaFoldDB" id="A0A1H4BI04"/>
<evidence type="ECO:0000313" key="5">
    <source>
        <dbReference type="Proteomes" id="UP000198773"/>
    </source>
</evidence>
<protein>
    <submittedName>
        <fullName evidence="4">Transcriptional regulator, LytTR family</fullName>
    </submittedName>
</protein>
<evidence type="ECO:0000259" key="3">
    <source>
        <dbReference type="PROSITE" id="PS50930"/>
    </source>
</evidence>